<proteinExistence type="predicted"/>
<dbReference type="EMBL" id="JAEHNY010000003">
    <property type="protein sequence ID" value="MBI6119147.1"/>
    <property type="molecule type" value="Genomic_DNA"/>
</dbReference>
<organism evidence="1 2">
    <name type="scientific">Salegentibacter maritimus</name>
    <dbReference type="NCBI Taxonomy" id="2794347"/>
    <lineage>
        <taxon>Bacteria</taxon>
        <taxon>Pseudomonadati</taxon>
        <taxon>Bacteroidota</taxon>
        <taxon>Flavobacteriia</taxon>
        <taxon>Flavobacteriales</taxon>
        <taxon>Flavobacteriaceae</taxon>
        <taxon>Salegentibacter</taxon>
    </lineage>
</organism>
<dbReference type="Pfam" id="PF20289">
    <property type="entry name" value="MComp1"/>
    <property type="match status" value="1"/>
</dbReference>
<evidence type="ECO:0000313" key="2">
    <source>
        <dbReference type="Proteomes" id="UP000635665"/>
    </source>
</evidence>
<evidence type="ECO:0000313" key="1">
    <source>
        <dbReference type="EMBL" id="MBI6119147.1"/>
    </source>
</evidence>
<sequence length="230" mass="27727">MKSLLHDIFIKEDFESTQVSELTFYKKKSEETIIYYWLVVEVDTLEKVLELQDEWFDTCKNEMNLEDFDKNTSLLIINERTEDEEWKKEVLNIEEDPFQFKKYVLGYNQESLKELKEHCEEGNPESIKKLITDEKVFNDYKENYSDFTWHKLLYTISQKLPFINLNIEIEKGLDSLFTESYEKLEEINLYESFKRIDEELDDVKLSQLEDIEFEDLFASIVKEEHNGNKD</sequence>
<accession>A0ABS0TDW0</accession>
<keyword evidence="2" id="KW-1185">Reference proteome</keyword>
<comment type="caution">
    <text evidence="1">The sequence shown here is derived from an EMBL/GenBank/DDBJ whole genome shotgun (WGS) entry which is preliminary data.</text>
</comment>
<dbReference type="InterPro" id="IPR046905">
    <property type="entry name" value="ABC-3C_MC1"/>
</dbReference>
<gene>
    <name evidence="1" type="ORF">I6U50_03825</name>
</gene>
<name>A0ABS0TDW0_9FLAO</name>
<dbReference type="Proteomes" id="UP000635665">
    <property type="component" value="Unassembled WGS sequence"/>
</dbReference>
<protein>
    <submittedName>
        <fullName evidence="1">Uncharacterized protein</fullName>
    </submittedName>
</protein>
<dbReference type="RefSeq" id="WP_198637921.1">
    <property type="nucleotide sequence ID" value="NZ_JAEHNY010000003.1"/>
</dbReference>
<reference evidence="1 2" key="1">
    <citation type="submission" date="2020-12" db="EMBL/GenBank/DDBJ databases">
        <title>Salegentibacter orientalis sp. nov., isolated from costal sediment.</title>
        <authorList>
            <person name="Lian F.-B."/>
        </authorList>
    </citation>
    <scope>NUCLEOTIDE SEQUENCE [LARGE SCALE GENOMIC DNA]</scope>
    <source>
        <strain evidence="1 2">F60176</strain>
    </source>
</reference>